<dbReference type="InterPro" id="IPR036300">
    <property type="entry name" value="MIR_dom_sf"/>
</dbReference>
<feature type="non-terminal residue" evidence="6">
    <location>
        <position position="79"/>
    </location>
</feature>
<feature type="signal peptide" evidence="4">
    <location>
        <begin position="1"/>
        <end position="20"/>
    </location>
</feature>
<evidence type="ECO:0000256" key="4">
    <source>
        <dbReference type="SAM" id="SignalP"/>
    </source>
</evidence>
<gene>
    <name evidence="6" type="ORF">BGZ99_010168</name>
</gene>
<reference evidence="6" key="1">
    <citation type="journal article" date="2020" name="Fungal Divers.">
        <title>Resolving the Mortierellaceae phylogeny through synthesis of multi-gene phylogenetics and phylogenomics.</title>
        <authorList>
            <person name="Vandepol N."/>
            <person name="Liber J."/>
            <person name="Desiro A."/>
            <person name="Na H."/>
            <person name="Kennedy M."/>
            <person name="Barry K."/>
            <person name="Grigoriev I.V."/>
            <person name="Miller A.N."/>
            <person name="O'Donnell K."/>
            <person name="Stajich J.E."/>
            <person name="Bonito G."/>
        </authorList>
    </citation>
    <scope>NUCLEOTIDE SEQUENCE</scope>
    <source>
        <strain evidence="6">REB-010B</strain>
    </source>
</reference>
<sequence>MRFALSSLVCLAIATSTVWADAPEIDEEYRKVTCGSTIKLTHEKTQHKLHSHQIPYGTGSRQQSVTAVPGKDDTNSLWT</sequence>
<dbReference type="SUPFAM" id="SSF82109">
    <property type="entry name" value="MIR domain"/>
    <property type="match status" value="1"/>
</dbReference>
<dbReference type="AlphaFoldDB" id="A0A9P6R6R9"/>
<feature type="compositionally biased region" description="Basic and acidic residues" evidence="3">
    <location>
        <begin position="70"/>
        <end position="79"/>
    </location>
</feature>
<keyword evidence="2" id="KW-0677">Repeat</keyword>
<proteinExistence type="predicted"/>
<name>A0A9P6R6R9_9FUNG</name>
<feature type="domain" description="MIR" evidence="5">
    <location>
        <begin position="29"/>
        <end position="79"/>
    </location>
</feature>
<keyword evidence="7" id="KW-1185">Reference proteome</keyword>
<dbReference type="Gene3D" id="2.80.10.50">
    <property type="match status" value="1"/>
</dbReference>
<evidence type="ECO:0000256" key="2">
    <source>
        <dbReference type="ARBA" id="ARBA00022737"/>
    </source>
</evidence>
<keyword evidence="1 4" id="KW-0732">Signal</keyword>
<dbReference type="PROSITE" id="PS50919">
    <property type="entry name" value="MIR"/>
    <property type="match status" value="1"/>
</dbReference>
<evidence type="ECO:0000313" key="6">
    <source>
        <dbReference type="EMBL" id="KAG0311439.1"/>
    </source>
</evidence>
<accession>A0A9P6R6R9</accession>
<feature type="chain" id="PRO_5040207317" description="MIR domain-containing protein" evidence="4">
    <location>
        <begin position="21"/>
        <end position="79"/>
    </location>
</feature>
<dbReference type="EMBL" id="JAAAIP010000922">
    <property type="protein sequence ID" value="KAG0311439.1"/>
    <property type="molecule type" value="Genomic_DNA"/>
</dbReference>
<dbReference type="InterPro" id="IPR016093">
    <property type="entry name" value="MIR_motif"/>
</dbReference>
<evidence type="ECO:0000313" key="7">
    <source>
        <dbReference type="Proteomes" id="UP000738325"/>
    </source>
</evidence>
<organism evidence="6 7">
    <name type="scientific">Dissophora globulifera</name>
    <dbReference type="NCBI Taxonomy" id="979702"/>
    <lineage>
        <taxon>Eukaryota</taxon>
        <taxon>Fungi</taxon>
        <taxon>Fungi incertae sedis</taxon>
        <taxon>Mucoromycota</taxon>
        <taxon>Mortierellomycotina</taxon>
        <taxon>Mortierellomycetes</taxon>
        <taxon>Mortierellales</taxon>
        <taxon>Mortierellaceae</taxon>
        <taxon>Dissophora</taxon>
    </lineage>
</organism>
<dbReference type="PANTHER" id="PTHR46809:SF2">
    <property type="entry name" value="GH21273P"/>
    <property type="match status" value="1"/>
</dbReference>
<feature type="region of interest" description="Disordered" evidence="3">
    <location>
        <begin position="45"/>
        <end position="79"/>
    </location>
</feature>
<dbReference type="Proteomes" id="UP000738325">
    <property type="component" value="Unassembled WGS sequence"/>
</dbReference>
<dbReference type="PANTHER" id="PTHR46809">
    <property type="entry name" value="STROMAL CELL-DERIVED FACTOR 2-LIKE PROTEIN"/>
    <property type="match status" value="1"/>
</dbReference>
<protein>
    <recommendedName>
        <fullName evidence="5">MIR domain-containing protein</fullName>
    </recommendedName>
</protein>
<comment type="caution">
    <text evidence="6">The sequence shown here is derived from an EMBL/GenBank/DDBJ whole genome shotgun (WGS) entry which is preliminary data.</text>
</comment>
<dbReference type="OrthoDB" id="5588846at2759"/>
<evidence type="ECO:0000259" key="5">
    <source>
        <dbReference type="PROSITE" id="PS50919"/>
    </source>
</evidence>
<evidence type="ECO:0000256" key="3">
    <source>
        <dbReference type="SAM" id="MobiDB-lite"/>
    </source>
</evidence>
<evidence type="ECO:0000256" key="1">
    <source>
        <dbReference type="ARBA" id="ARBA00022729"/>
    </source>
</evidence>